<dbReference type="EMBL" id="BJNQ01000015">
    <property type="protein sequence ID" value="GEC76211.1"/>
    <property type="molecule type" value="Genomic_DNA"/>
</dbReference>
<dbReference type="SMART" id="SM00857">
    <property type="entry name" value="Resolvase"/>
    <property type="match status" value="1"/>
</dbReference>
<dbReference type="PROSITE" id="PS51736">
    <property type="entry name" value="RECOMBINASES_3"/>
    <property type="match status" value="1"/>
</dbReference>
<evidence type="ECO:0000259" key="2">
    <source>
        <dbReference type="PROSITE" id="PS51736"/>
    </source>
</evidence>
<name>A0A4Y4B6M5_MICMQ</name>
<sequence length="466" mass="51188">MTRAAIYTRISLDTEGEALGVARQQQDCRDLAARDGLDVVAVFTDNDTGASTRSRKKARPQYADMLRRARDGEFGVIVSYSNSRLTRRPLELEEIITLYERHGVRFVTVVSGNDDLSTADGRMVARIKASVDAAEVERTAERVARKHLESAREGKPVAGTRPFGWQPGGRELDAKEAKLIRDAAADIIAGVGTYAIAKRWNDAGVTTSTGRPWQGHVLARMMKSPRLAGWRIHQGKVAIGRDGQPVRGQWEPVLDQTTHDAVVAALSPEDNRSRVPRKNARHYLLTGTLRCGLCGAVMYGNAAKYPTYGCSGNGHTVAASVAPVDALVTEVVLRWLADRAVETPKLEFDGAARLAEVEGDIARLMASFTARELSAEVVFPAVAQLEGQRDELRSQQRRMEAAGARPDLTTVDRATWDRMSVDERRAVVETLLAAVLVRPATRKGNQFDPDRIEFVWHDIPAAEDMA</sequence>
<dbReference type="InterPro" id="IPR038109">
    <property type="entry name" value="DNA_bind_recomb_sf"/>
</dbReference>
<evidence type="ECO:0000313" key="4">
    <source>
        <dbReference type="EMBL" id="GEC76211.1"/>
    </source>
</evidence>
<dbReference type="Pfam" id="PF00239">
    <property type="entry name" value="Resolvase"/>
    <property type="match status" value="1"/>
</dbReference>
<dbReference type="PROSITE" id="PS51737">
    <property type="entry name" value="RECOMBINASE_DNA_BIND"/>
    <property type="match status" value="1"/>
</dbReference>
<dbReference type="GO" id="GO:0003677">
    <property type="term" value="F:DNA binding"/>
    <property type="evidence" value="ECO:0007669"/>
    <property type="project" value="InterPro"/>
</dbReference>
<dbReference type="PANTHER" id="PTHR30461">
    <property type="entry name" value="DNA-INVERTASE FROM LAMBDOID PROPHAGE"/>
    <property type="match status" value="1"/>
</dbReference>
<proteinExistence type="predicted"/>
<comment type="caution">
    <text evidence="4">The sequence shown here is derived from an EMBL/GenBank/DDBJ whole genome shotgun (WGS) entry which is preliminary data.</text>
</comment>
<dbReference type="Pfam" id="PF07508">
    <property type="entry name" value="Recombinase"/>
    <property type="match status" value="1"/>
</dbReference>
<organism evidence="4 5">
    <name type="scientific">Microbacterium maritypicum</name>
    <name type="common">Microbacterium liquefaciens</name>
    <dbReference type="NCBI Taxonomy" id="33918"/>
    <lineage>
        <taxon>Bacteria</taxon>
        <taxon>Bacillati</taxon>
        <taxon>Actinomycetota</taxon>
        <taxon>Actinomycetes</taxon>
        <taxon>Micrococcales</taxon>
        <taxon>Microbacteriaceae</taxon>
        <taxon>Microbacterium</taxon>
    </lineage>
</organism>
<evidence type="ECO:0000256" key="1">
    <source>
        <dbReference type="SAM" id="MobiDB-lite"/>
    </source>
</evidence>
<dbReference type="CDD" id="cd00338">
    <property type="entry name" value="Ser_Recombinase"/>
    <property type="match status" value="1"/>
</dbReference>
<dbReference type="InterPro" id="IPR050639">
    <property type="entry name" value="SSR_resolvase"/>
</dbReference>
<feature type="domain" description="Recombinase" evidence="3">
    <location>
        <begin position="162"/>
        <end position="272"/>
    </location>
</feature>
<dbReference type="InterPro" id="IPR011109">
    <property type="entry name" value="DNA_bind_recombinase_dom"/>
</dbReference>
<dbReference type="Gene3D" id="3.40.50.1390">
    <property type="entry name" value="Resolvase, N-terminal catalytic domain"/>
    <property type="match status" value="1"/>
</dbReference>
<accession>A0A4Y4B6M5</accession>
<gene>
    <name evidence="4" type="ORF">MLI01_23560</name>
</gene>
<dbReference type="AlphaFoldDB" id="A0A4Y4B6M5"/>
<evidence type="ECO:0000313" key="5">
    <source>
        <dbReference type="Proteomes" id="UP000317410"/>
    </source>
</evidence>
<dbReference type="Gene3D" id="3.90.1750.20">
    <property type="entry name" value="Putative Large Serine Recombinase, Chain B, Domain 2"/>
    <property type="match status" value="1"/>
</dbReference>
<feature type="compositionally biased region" description="Basic and acidic residues" evidence="1">
    <location>
        <begin position="146"/>
        <end position="155"/>
    </location>
</feature>
<reference evidence="4 5" key="1">
    <citation type="submission" date="2019-06" db="EMBL/GenBank/DDBJ databases">
        <title>Whole genome shotgun sequence of Microbacterium liquefaciens NBRC 15037.</title>
        <authorList>
            <person name="Hosoyama A."/>
            <person name="Uohara A."/>
            <person name="Ohji S."/>
            <person name="Ichikawa N."/>
        </authorList>
    </citation>
    <scope>NUCLEOTIDE SEQUENCE [LARGE SCALE GENOMIC DNA]</scope>
    <source>
        <strain evidence="4 5">NBRC 15037</strain>
    </source>
</reference>
<dbReference type="RefSeq" id="WP_141387132.1">
    <property type="nucleotide sequence ID" value="NZ_BJNQ01000015.1"/>
</dbReference>
<dbReference type="InterPro" id="IPR036162">
    <property type="entry name" value="Resolvase-like_N_sf"/>
</dbReference>
<feature type="region of interest" description="Disordered" evidence="1">
    <location>
        <begin position="146"/>
        <end position="169"/>
    </location>
</feature>
<dbReference type="GO" id="GO:0000150">
    <property type="term" value="F:DNA strand exchange activity"/>
    <property type="evidence" value="ECO:0007669"/>
    <property type="project" value="InterPro"/>
</dbReference>
<dbReference type="SUPFAM" id="SSF53041">
    <property type="entry name" value="Resolvase-like"/>
    <property type="match status" value="1"/>
</dbReference>
<evidence type="ECO:0000259" key="3">
    <source>
        <dbReference type="PROSITE" id="PS51737"/>
    </source>
</evidence>
<dbReference type="PANTHER" id="PTHR30461:SF23">
    <property type="entry name" value="DNA RECOMBINASE-RELATED"/>
    <property type="match status" value="1"/>
</dbReference>
<protein>
    <submittedName>
        <fullName evidence="4">Serine recombinase</fullName>
    </submittedName>
</protein>
<feature type="domain" description="Resolvase/invertase-type recombinase catalytic" evidence="2">
    <location>
        <begin position="3"/>
        <end position="154"/>
    </location>
</feature>
<dbReference type="InterPro" id="IPR006119">
    <property type="entry name" value="Resolv_N"/>
</dbReference>
<dbReference type="Proteomes" id="UP000317410">
    <property type="component" value="Unassembled WGS sequence"/>
</dbReference>